<evidence type="ECO:0000256" key="3">
    <source>
        <dbReference type="ARBA" id="ARBA00007353"/>
    </source>
</evidence>
<accession>A0A2K2UAR1</accession>
<dbReference type="AlphaFoldDB" id="A0A2K2UAR1"/>
<dbReference type="GO" id="GO:0005507">
    <property type="term" value="F:copper ion binding"/>
    <property type="evidence" value="ECO:0007669"/>
    <property type="project" value="TreeGrafter"/>
</dbReference>
<comment type="catalytic activity">
    <reaction evidence="1">
        <text>inosine + phosphate = alpha-D-ribose 1-phosphate + hypoxanthine</text>
        <dbReference type="Rhea" id="RHEA:27646"/>
        <dbReference type="ChEBI" id="CHEBI:17368"/>
        <dbReference type="ChEBI" id="CHEBI:17596"/>
        <dbReference type="ChEBI" id="CHEBI:43474"/>
        <dbReference type="ChEBI" id="CHEBI:57720"/>
        <dbReference type="EC" id="2.4.2.1"/>
    </reaction>
    <physiologicalReaction direction="left-to-right" evidence="1">
        <dbReference type="Rhea" id="RHEA:27647"/>
    </physiologicalReaction>
</comment>
<dbReference type="InterPro" id="IPR003730">
    <property type="entry name" value="Cu_polyphenol_OxRdtase"/>
</dbReference>
<evidence type="ECO:0000256" key="8">
    <source>
        <dbReference type="ARBA" id="ARBA00047989"/>
    </source>
</evidence>
<keyword evidence="12" id="KW-1185">Reference proteome</keyword>
<dbReference type="Pfam" id="PF02578">
    <property type="entry name" value="Cu-oxidase_4"/>
    <property type="match status" value="1"/>
</dbReference>
<evidence type="ECO:0000313" key="11">
    <source>
        <dbReference type="EMBL" id="PNV67270.1"/>
    </source>
</evidence>
<name>A0A2K2UAR1_9ACTN</name>
<organism evidence="11 12">
    <name type="scientific">Enteroscipio rubneri</name>
    <dbReference type="NCBI Taxonomy" id="2070686"/>
    <lineage>
        <taxon>Bacteria</taxon>
        <taxon>Bacillati</taxon>
        <taxon>Actinomycetota</taxon>
        <taxon>Coriobacteriia</taxon>
        <taxon>Eggerthellales</taxon>
        <taxon>Eggerthellaceae</taxon>
        <taxon>Enteroscipio</taxon>
    </lineage>
</organism>
<comment type="similarity">
    <text evidence="3">Belongs to the purine nucleoside phosphorylase YfiH/LACC1 family.</text>
</comment>
<keyword evidence="7" id="KW-0862">Zinc</keyword>
<dbReference type="OrthoDB" id="4279at2"/>
<dbReference type="EMBL" id="PPEK01000010">
    <property type="protein sequence ID" value="PNV67270.1"/>
    <property type="molecule type" value="Genomic_DNA"/>
</dbReference>
<dbReference type="Proteomes" id="UP000236197">
    <property type="component" value="Unassembled WGS sequence"/>
</dbReference>
<evidence type="ECO:0000256" key="4">
    <source>
        <dbReference type="ARBA" id="ARBA00022679"/>
    </source>
</evidence>
<dbReference type="InterPro" id="IPR038371">
    <property type="entry name" value="Cu_polyphenol_OxRdtase_sf"/>
</dbReference>
<dbReference type="RefSeq" id="WP_103265343.1">
    <property type="nucleotide sequence ID" value="NZ_CABMLE010000010.1"/>
</dbReference>
<evidence type="ECO:0000256" key="9">
    <source>
        <dbReference type="ARBA" id="ARBA00048968"/>
    </source>
</evidence>
<evidence type="ECO:0000256" key="10">
    <source>
        <dbReference type="ARBA" id="ARBA00049893"/>
    </source>
</evidence>
<comment type="caution">
    <text evidence="11">The sequence shown here is derived from an EMBL/GenBank/DDBJ whole genome shotgun (WGS) entry which is preliminary data.</text>
</comment>
<dbReference type="PANTHER" id="PTHR30616">
    <property type="entry name" value="UNCHARACTERIZED PROTEIN YFIH"/>
    <property type="match status" value="1"/>
</dbReference>
<evidence type="ECO:0000313" key="12">
    <source>
        <dbReference type="Proteomes" id="UP000236197"/>
    </source>
</evidence>
<evidence type="ECO:0000256" key="6">
    <source>
        <dbReference type="ARBA" id="ARBA00022801"/>
    </source>
</evidence>
<dbReference type="SUPFAM" id="SSF64438">
    <property type="entry name" value="CNF1/YfiH-like putative cysteine hydrolases"/>
    <property type="match status" value="1"/>
</dbReference>
<keyword evidence="4" id="KW-0808">Transferase</keyword>
<keyword evidence="5" id="KW-0479">Metal-binding</keyword>
<protein>
    <submittedName>
        <fullName evidence="11">Laccase domain-containing protein</fullName>
    </submittedName>
</protein>
<dbReference type="GO" id="GO:0016787">
    <property type="term" value="F:hydrolase activity"/>
    <property type="evidence" value="ECO:0007669"/>
    <property type="project" value="UniProtKB-KW"/>
</dbReference>
<dbReference type="GO" id="GO:0017061">
    <property type="term" value="F:S-methyl-5-thioadenosine phosphorylase activity"/>
    <property type="evidence" value="ECO:0007669"/>
    <property type="project" value="UniProtKB-EC"/>
</dbReference>
<sequence>MALPDSLPAPHLTARRFGARRLLLLTDEALFECAGVRIAFTGREGGKSSGPYSSLNLGSHVDDDPAAVEANRAILLDALGAGDTRLIVPNQVHGDTIVRIDDTASAALDAACRRAADGVDAVAVAVEGVAALLCFADCVPVIVVSPSGRFAVVHAGWRGAVENIAGKTVRLLVEADRSDGAYGDAGAFNVYVGPHIHAECFETGADVRARFAARFGTSCICDELHVDLLEALRVGLVEAGAARDRIVDAGACTKCAPDRYFSYRASGGTCGRHGAIAFRKTR</sequence>
<evidence type="ECO:0000256" key="5">
    <source>
        <dbReference type="ARBA" id="ARBA00022723"/>
    </source>
</evidence>
<dbReference type="InterPro" id="IPR011324">
    <property type="entry name" value="Cytotoxic_necrot_fac-like_cat"/>
</dbReference>
<comment type="catalytic activity">
    <reaction evidence="8">
        <text>adenosine + H2O + H(+) = inosine + NH4(+)</text>
        <dbReference type="Rhea" id="RHEA:24408"/>
        <dbReference type="ChEBI" id="CHEBI:15377"/>
        <dbReference type="ChEBI" id="CHEBI:15378"/>
        <dbReference type="ChEBI" id="CHEBI:16335"/>
        <dbReference type="ChEBI" id="CHEBI:17596"/>
        <dbReference type="ChEBI" id="CHEBI:28938"/>
        <dbReference type="EC" id="3.5.4.4"/>
    </reaction>
    <physiologicalReaction direction="left-to-right" evidence="8">
        <dbReference type="Rhea" id="RHEA:24409"/>
    </physiologicalReaction>
</comment>
<evidence type="ECO:0000256" key="7">
    <source>
        <dbReference type="ARBA" id="ARBA00022833"/>
    </source>
</evidence>
<evidence type="ECO:0000256" key="2">
    <source>
        <dbReference type="ARBA" id="ARBA00003215"/>
    </source>
</evidence>
<gene>
    <name evidence="11" type="ORF">C2L71_08490</name>
</gene>
<dbReference type="Gene3D" id="3.60.140.10">
    <property type="entry name" value="CNF1/YfiH-like putative cysteine hydrolases"/>
    <property type="match status" value="1"/>
</dbReference>
<comment type="catalytic activity">
    <reaction evidence="9">
        <text>adenosine + phosphate = alpha-D-ribose 1-phosphate + adenine</text>
        <dbReference type="Rhea" id="RHEA:27642"/>
        <dbReference type="ChEBI" id="CHEBI:16335"/>
        <dbReference type="ChEBI" id="CHEBI:16708"/>
        <dbReference type="ChEBI" id="CHEBI:43474"/>
        <dbReference type="ChEBI" id="CHEBI:57720"/>
        <dbReference type="EC" id="2.4.2.1"/>
    </reaction>
    <physiologicalReaction direction="left-to-right" evidence="9">
        <dbReference type="Rhea" id="RHEA:27643"/>
    </physiologicalReaction>
</comment>
<dbReference type="CDD" id="cd16833">
    <property type="entry name" value="YfiH"/>
    <property type="match status" value="1"/>
</dbReference>
<proteinExistence type="inferred from homology"/>
<comment type="function">
    <text evidence="2">Purine nucleoside enzyme that catalyzes the phosphorolysis of adenosine and inosine nucleosides, yielding D-ribose 1-phosphate and the respective free bases, adenine and hypoxanthine. Also catalyzes the phosphorolysis of S-methyl-5'-thioadenosine into adenine and S-methyl-5-thio-alpha-D-ribose 1-phosphate. Also has adenosine deaminase activity.</text>
</comment>
<reference evidence="12" key="1">
    <citation type="submission" date="2018-01" db="EMBL/GenBank/DDBJ databases">
        <title>Rubneribacter badeniensis gen. nov., sp. nov., and Colonibacter rubneri, gen. nov., sp. nov., WGS of new members of the Eggerthellaceae.</title>
        <authorList>
            <person name="Danylec N."/>
            <person name="Stoll D.A."/>
            <person name="Doetsch A."/>
            <person name="Kulling S.E."/>
            <person name="Huch M."/>
        </authorList>
    </citation>
    <scope>NUCLEOTIDE SEQUENCE [LARGE SCALE GENOMIC DNA]</scope>
    <source>
        <strain evidence="12">ResAG-96</strain>
    </source>
</reference>
<evidence type="ECO:0000256" key="1">
    <source>
        <dbReference type="ARBA" id="ARBA00000553"/>
    </source>
</evidence>
<dbReference type="PANTHER" id="PTHR30616:SF2">
    <property type="entry name" value="PURINE NUCLEOSIDE PHOSPHORYLASE LACC1"/>
    <property type="match status" value="1"/>
</dbReference>
<keyword evidence="6" id="KW-0378">Hydrolase</keyword>
<comment type="catalytic activity">
    <reaction evidence="10">
        <text>S-methyl-5'-thioadenosine + phosphate = 5-(methylsulfanyl)-alpha-D-ribose 1-phosphate + adenine</text>
        <dbReference type="Rhea" id="RHEA:11852"/>
        <dbReference type="ChEBI" id="CHEBI:16708"/>
        <dbReference type="ChEBI" id="CHEBI:17509"/>
        <dbReference type="ChEBI" id="CHEBI:43474"/>
        <dbReference type="ChEBI" id="CHEBI:58533"/>
        <dbReference type="EC" id="2.4.2.28"/>
    </reaction>
    <physiologicalReaction direction="left-to-right" evidence="10">
        <dbReference type="Rhea" id="RHEA:11853"/>
    </physiologicalReaction>
</comment>